<gene>
    <name evidence="7" type="ORF">BB561_003109</name>
</gene>
<dbReference type="Pfam" id="PF23798">
    <property type="entry name" value="Beta-prop_SPT8"/>
    <property type="match status" value="2"/>
</dbReference>
<comment type="caution">
    <text evidence="7">The sequence shown here is derived from an EMBL/GenBank/DDBJ whole genome shotgun (WGS) entry which is preliminary data.</text>
</comment>
<protein>
    <recommendedName>
        <fullName evidence="6">Transcription factor spt8 beta-propeller domain-containing protein</fullName>
    </recommendedName>
</protein>
<evidence type="ECO:0000313" key="8">
    <source>
        <dbReference type="Proteomes" id="UP000245383"/>
    </source>
</evidence>
<dbReference type="InterPro" id="IPR001680">
    <property type="entry name" value="WD40_rpt"/>
</dbReference>
<evidence type="ECO:0000256" key="1">
    <source>
        <dbReference type="ARBA" id="ARBA00004123"/>
    </source>
</evidence>
<feature type="domain" description="Transcription factor spt8 beta-propeller" evidence="6">
    <location>
        <begin position="354"/>
        <end position="527"/>
    </location>
</feature>
<dbReference type="Proteomes" id="UP000245383">
    <property type="component" value="Unassembled WGS sequence"/>
</dbReference>
<keyword evidence="2" id="KW-0853">WD repeat</keyword>
<dbReference type="SMART" id="SM00320">
    <property type="entry name" value="WD40"/>
    <property type="match status" value="5"/>
</dbReference>
<comment type="subcellular location">
    <subcellularLocation>
        <location evidence="1">Nucleus</location>
    </subcellularLocation>
</comment>
<dbReference type="AlphaFoldDB" id="A0A2T9YMV5"/>
<evidence type="ECO:0000313" key="7">
    <source>
        <dbReference type="EMBL" id="PVU93683.1"/>
    </source>
</evidence>
<dbReference type="GO" id="GO:0032040">
    <property type="term" value="C:small-subunit processome"/>
    <property type="evidence" value="ECO:0007669"/>
    <property type="project" value="TreeGrafter"/>
</dbReference>
<proteinExistence type="predicted"/>
<evidence type="ECO:0000256" key="2">
    <source>
        <dbReference type="ARBA" id="ARBA00022574"/>
    </source>
</evidence>
<reference evidence="7 8" key="1">
    <citation type="journal article" date="2018" name="MBio">
        <title>Comparative Genomics Reveals the Core Gene Toolbox for the Fungus-Insect Symbiosis.</title>
        <authorList>
            <person name="Wang Y."/>
            <person name="Stata M."/>
            <person name="Wang W."/>
            <person name="Stajich J.E."/>
            <person name="White M.M."/>
            <person name="Moncalvo J.M."/>
        </authorList>
    </citation>
    <scope>NUCLEOTIDE SEQUENCE [LARGE SCALE GENOMIC DNA]</scope>
    <source>
        <strain evidence="7 8">SWE-8-4</strain>
    </source>
</reference>
<accession>A0A2T9YMV5</accession>
<dbReference type="SUPFAM" id="SSF50978">
    <property type="entry name" value="WD40 repeat-like"/>
    <property type="match status" value="1"/>
</dbReference>
<name>A0A2T9YMV5_9FUNG</name>
<keyword evidence="4" id="KW-0539">Nucleus</keyword>
<dbReference type="PANTHER" id="PTHR19865">
    <property type="entry name" value="U3 SMALL NUCLEOLAR RNA INTERACTING PROTEIN 2"/>
    <property type="match status" value="1"/>
</dbReference>
<feature type="domain" description="Transcription factor spt8 beta-propeller" evidence="6">
    <location>
        <begin position="188"/>
        <end position="344"/>
    </location>
</feature>
<dbReference type="InterPro" id="IPR015943">
    <property type="entry name" value="WD40/YVTN_repeat-like_dom_sf"/>
</dbReference>
<evidence type="ECO:0000256" key="3">
    <source>
        <dbReference type="ARBA" id="ARBA00022737"/>
    </source>
</evidence>
<evidence type="ECO:0000256" key="5">
    <source>
        <dbReference type="SAM" id="MobiDB-lite"/>
    </source>
</evidence>
<dbReference type="STRING" id="133385.A0A2T9YMV5"/>
<dbReference type="GO" id="GO:0034511">
    <property type="term" value="F:U3 snoRNA binding"/>
    <property type="evidence" value="ECO:0007669"/>
    <property type="project" value="InterPro"/>
</dbReference>
<evidence type="ECO:0000256" key="4">
    <source>
        <dbReference type="ARBA" id="ARBA00023242"/>
    </source>
</evidence>
<dbReference type="PANTHER" id="PTHR19865:SF0">
    <property type="entry name" value="U3 SMALL NUCLEOLAR RNA-INTERACTING PROTEIN 2"/>
    <property type="match status" value="1"/>
</dbReference>
<dbReference type="OrthoDB" id="10260946at2759"/>
<feature type="region of interest" description="Disordered" evidence="5">
    <location>
        <begin position="14"/>
        <end position="33"/>
    </location>
</feature>
<organism evidence="7 8">
    <name type="scientific">Smittium simulii</name>
    <dbReference type="NCBI Taxonomy" id="133385"/>
    <lineage>
        <taxon>Eukaryota</taxon>
        <taxon>Fungi</taxon>
        <taxon>Fungi incertae sedis</taxon>
        <taxon>Zoopagomycota</taxon>
        <taxon>Kickxellomycotina</taxon>
        <taxon>Harpellomycetes</taxon>
        <taxon>Harpellales</taxon>
        <taxon>Legeriomycetaceae</taxon>
        <taxon>Smittium</taxon>
    </lineage>
</organism>
<dbReference type="InterPro" id="IPR036322">
    <property type="entry name" value="WD40_repeat_dom_sf"/>
</dbReference>
<dbReference type="InterPro" id="IPR039241">
    <property type="entry name" value="Rrp9-like"/>
</dbReference>
<keyword evidence="8" id="KW-1185">Reference proteome</keyword>
<sequence>MEKNIDDEFLEKEFFGGSSEEENQSDASNSQLEKLFFESDPPSKLFEDNELKDISFSPKLNSPLKTSLELVNQNDENLTEDNVLNDIKSFEDELQLKEDTSLGLSVSSAFLKNPGTDDEEYDSYFISKKKKSEESGLQEKKIKIETNNVETKPLQIYPADNSSKITMIENTFKRLKKYGSSCLTCKNYEIAPYALAMINYETFAVTGTQNIRWLFTGGEDGHIYKWDFFASMNGKTALTQWQKHQQVESVTKAGVLASYFYHEEERIPSFDNKVFSPVYSLDVQSEGLWIVSGKNSGDVGMWSIRHDEGRCIHNFKRHTAPVSALKLTYDEYGLISGSWDKNIHLSSISFQPIQSQNSTNATNQTPLLMTTSIDGQTLLWDVRDKNEIGIKFELPTGTPPWALSSCWKSDGKKAYIGRRNNKIEEFDIVAGKLLQTMKLPLSSGPVSQVCSLPNNNLLSASFDNIRIWNMAEISSKRSIVPFQIIPGHHGATISQMYVDESGKYLVTTVGSRGWDGNGSNSCLFYEIIPQ</sequence>
<dbReference type="Gene3D" id="2.130.10.10">
    <property type="entry name" value="YVTN repeat-like/Quinoprotein amine dehydrogenase"/>
    <property type="match status" value="2"/>
</dbReference>
<dbReference type="InterPro" id="IPR057544">
    <property type="entry name" value="Beta-prop_SPT8"/>
</dbReference>
<evidence type="ECO:0000259" key="6">
    <source>
        <dbReference type="Pfam" id="PF23798"/>
    </source>
</evidence>
<keyword evidence="3" id="KW-0677">Repeat</keyword>
<dbReference type="EMBL" id="MBFR01000120">
    <property type="protein sequence ID" value="PVU93683.1"/>
    <property type="molecule type" value="Genomic_DNA"/>
</dbReference>